<evidence type="ECO:0000259" key="1">
    <source>
        <dbReference type="Pfam" id="PF07727"/>
    </source>
</evidence>
<dbReference type="CDD" id="cd09272">
    <property type="entry name" value="RNase_HI_RT_Ty1"/>
    <property type="match status" value="1"/>
</dbReference>
<keyword evidence="3" id="KW-1185">Reference proteome</keyword>
<name>A0ABQ5EL71_9ASTR</name>
<dbReference type="EMBL" id="BQNB010016426">
    <property type="protein sequence ID" value="GJT51658.1"/>
    <property type="molecule type" value="Genomic_DNA"/>
</dbReference>
<reference evidence="2" key="2">
    <citation type="submission" date="2022-01" db="EMBL/GenBank/DDBJ databases">
        <authorList>
            <person name="Yamashiro T."/>
            <person name="Shiraishi A."/>
            <person name="Satake H."/>
            <person name="Nakayama K."/>
        </authorList>
    </citation>
    <scope>NUCLEOTIDE SEQUENCE</scope>
</reference>
<comment type="caution">
    <text evidence="2">The sequence shown here is derived from an EMBL/GenBank/DDBJ whole genome shotgun (WGS) entry which is preliminary data.</text>
</comment>
<organism evidence="2 3">
    <name type="scientific">Tanacetum coccineum</name>
    <dbReference type="NCBI Taxonomy" id="301880"/>
    <lineage>
        <taxon>Eukaryota</taxon>
        <taxon>Viridiplantae</taxon>
        <taxon>Streptophyta</taxon>
        <taxon>Embryophyta</taxon>
        <taxon>Tracheophyta</taxon>
        <taxon>Spermatophyta</taxon>
        <taxon>Magnoliopsida</taxon>
        <taxon>eudicotyledons</taxon>
        <taxon>Gunneridae</taxon>
        <taxon>Pentapetalae</taxon>
        <taxon>asterids</taxon>
        <taxon>campanulids</taxon>
        <taxon>Asterales</taxon>
        <taxon>Asteraceae</taxon>
        <taxon>Asteroideae</taxon>
        <taxon>Anthemideae</taxon>
        <taxon>Anthemidinae</taxon>
        <taxon>Tanacetum</taxon>
    </lineage>
</organism>
<sequence length="202" mass="23161">MCMYALTVSTTELKNIKESMIDHSWIESMQYELNQFKRLDVWELVERPNKSRLVAKVYGQEEGIDFEESFAPVARLEAVRIFVAYAAHKNFPIYQMDVKILFLNGPLKEEVFVNRAGCNNDCKSTSGSIKFLGDKIVSWSSKKQNYTSMSTAEAEYISLSACCAQVIWMRIQLLDYGFRYNNIPMYYNSKSGIAILSHPAKA</sequence>
<reference evidence="2" key="1">
    <citation type="journal article" date="2022" name="Int. J. Mol. Sci.">
        <title>Draft Genome of Tanacetum Coccineum: Genomic Comparison of Closely Related Tanacetum-Family Plants.</title>
        <authorList>
            <person name="Yamashiro T."/>
            <person name="Shiraishi A."/>
            <person name="Nakayama K."/>
            <person name="Satake H."/>
        </authorList>
    </citation>
    <scope>NUCLEOTIDE SEQUENCE</scope>
</reference>
<protein>
    <submittedName>
        <fullName evidence="2">Retrovirus-related pol polyprotein from transposon TNT 1-94</fullName>
    </submittedName>
</protein>
<dbReference type="InterPro" id="IPR013103">
    <property type="entry name" value="RVT_2"/>
</dbReference>
<feature type="domain" description="Reverse transcriptase Ty1/copia-type" evidence="1">
    <location>
        <begin position="44"/>
        <end position="123"/>
    </location>
</feature>
<evidence type="ECO:0000313" key="2">
    <source>
        <dbReference type="EMBL" id="GJT51658.1"/>
    </source>
</evidence>
<proteinExistence type="predicted"/>
<evidence type="ECO:0000313" key="3">
    <source>
        <dbReference type="Proteomes" id="UP001151760"/>
    </source>
</evidence>
<gene>
    <name evidence="2" type="ORF">Tco_0977815</name>
</gene>
<accession>A0ABQ5EL71</accession>
<dbReference type="Pfam" id="PF07727">
    <property type="entry name" value="RVT_2"/>
    <property type="match status" value="1"/>
</dbReference>
<dbReference type="Proteomes" id="UP001151760">
    <property type="component" value="Unassembled WGS sequence"/>
</dbReference>
<dbReference type="PANTHER" id="PTHR11439:SF495">
    <property type="entry name" value="REVERSE TRANSCRIPTASE, RNA-DEPENDENT DNA POLYMERASE-RELATED"/>
    <property type="match status" value="1"/>
</dbReference>
<dbReference type="PANTHER" id="PTHR11439">
    <property type="entry name" value="GAG-POL-RELATED RETROTRANSPOSON"/>
    <property type="match status" value="1"/>
</dbReference>